<organism evidence="4 5">
    <name type="scientific">Collybia nuda</name>
    <dbReference type="NCBI Taxonomy" id="64659"/>
    <lineage>
        <taxon>Eukaryota</taxon>
        <taxon>Fungi</taxon>
        <taxon>Dikarya</taxon>
        <taxon>Basidiomycota</taxon>
        <taxon>Agaricomycotina</taxon>
        <taxon>Agaricomycetes</taxon>
        <taxon>Agaricomycetidae</taxon>
        <taxon>Agaricales</taxon>
        <taxon>Tricholomatineae</taxon>
        <taxon>Clitocybaceae</taxon>
        <taxon>Collybia</taxon>
    </lineage>
</organism>
<dbReference type="OrthoDB" id="429813at2759"/>
<gene>
    <name evidence="4" type="ORF">BDZ94DRAFT_1168709</name>
</gene>
<dbReference type="SUPFAM" id="SSF51735">
    <property type="entry name" value="NAD(P)-binding Rossmann-fold domains"/>
    <property type="match status" value="1"/>
</dbReference>
<dbReference type="Gene3D" id="1.10.1200.10">
    <property type="entry name" value="ACP-like"/>
    <property type="match status" value="1"/>
</dbReference>
<feature type="domain" description="Polyketide synthase-like phosphopantetheine-binding" evidence="3">
    <location>
        <begin position="596"/>
        <end position="672"/>
    </location>
</feature>
<dbReference type="Gene3D" id="3.40.50.720">
    <property type="entry name" value="NAD(P)-binding Rossmann-like Domain"/>
    <property type="match status" value="1"/>
</dbReference>
<dbReference type="SMART" id="SM00823">
    <property type="entry name" value="PKS_PP"/>
    <property type="match status" value="1"/>
</dbReference>
<dbReference type="Pfam" id="PF23562">
    <property type="entry name" value="AMP-binding_C_3"/>
    <property type="match status" value="1"/>
</dbReference>
<dbReference type="Gene3D" id="3.40.50.12780">
    <property type="entry name" value="N-terminal domain of ligase-like"/>
    <property type="match status" value="1"/>
</dbReference>
<evidence type="ECO:0000256" key="2">
    <source>
        <dbReference type="ARBA" id="ARBA00022553"/>
    </source>
</evidence>
<dbReference type="EMBL" id="MU150292">
    <property type="protein sequence ID" value="KAF9460912.1"/>
    <property type="molecule type" value="Genomic_DNA"/>
</dbReference>
<dbReference type="PANTHER" id="PTHR43439:SF2">
    <property type="entry name" value="ENZYME, PUTATIVE (JCVI)-RELATED"/>
    <property type="match status" value="1"/>
</dbReference>
<dbReference type="InterPro" id="IPR000873">
    <property type="entry name" value="AMP-dep_synth/lig_dom"/>
</dbReference>
<dbReference type="InterPro" id="IPR042099">
    <property type="entry name" value="ANL_N_sf"/>
</dbReference>
<dbReference type="Pfam" id="PF07993">
    <property type="entry name" value="NAD_binding_4"/>
    <property type="match status" value="1"/>
</dbReference>
<dbReference type="PANTHER" id="PTHR43439">
    <property type="entry name" value="PHENYLACETATE-COENZYME A LIGASE"/>
    <property type="match status" value="1"/>
</dbReference>
<dbReference type="InterPro" id="IPR013120">
    <property type="entry name" value="FAR_NAD-bd"/>
</dbReference>
<sequence>MGEQYLPSLPASTTSQLCATFMSPPLDGTLSLCEMVEWNAHENANHPLFVYPGIDSGGKHSILWPEVATAIRRAAKIVETRLGGLPDADATTVVATLASTDTISYVSTFIGIMRANCTPFQMSPRNSASAVAHLLVSTGAKHLFVGHDQAMRDIARQAITIITEHHPGVKVPELSDIPLFDDLFRGNEVDESNVLLHHRHSDALAFLLHSSGRTYPLTGSTSFPKVNPWTERHTLEVGLTPFFGSRNLSGKIMSLHGLPAFHGLVIAKFICATTSGYILSTFEPLWPPVAPTPEHCFEGMKATDSDFAMCVPSFIEAWAVDEEHVKWFASKDGIIFSGGPLSKEAGDKLARQGVKIFSMYGSTDTGILSEYLPADVGMEWDYIKFTDWAGMKMTPNGDNSFEYTMLASPFCTPCVVNARIDGLAAFATSDLFIPHPTKPGYWKLFGRNDDQIMHSTGEKTNPGPLEHILNKDQHVAFGIMFGRGRFNAGVIIEPSPEWTVDPDNETAVAEYRNKVWPTVEEMNKFAPQHSRIFKEMILLATPTKPFSLTSKNTPRRQIIIKDYEDEINTLYDTVEQSTQAAPGVTVTGWDETETRIFVRAVVTKVLVGHGSPDDDNDLFQFGCDSLQATWIRNTLLRTLRETAQIDTRGDADNFVYHYPTIRSLAAYLSKLAAGGDAEDGSMEVKVQHMLEIVEKYTSQLPSPNISRPSNSTKKERVLLTGPTGALGSHILARLLASDAVDKVVALGRRAISGVPLHTRLVSDFRARGLDVSLLDVSSKLVLLEGDLVKENFALTAEQFELTKGTTSIIHNAWRVDFNLGLRSFESNINGLRRLLDLSFIPNIKKFYFLSTYGVFHHAPPDVDLSEIFVPPEWASGNGYSQSKWVGERILEKAFTQFPTLSPTIIRTGQLSGGPNGAWNKQEWVPTMVQSATKIGMLPIDKNEEKCVSWLPIHTAADAIVRIIIKRETSRDVPRVVHLVNPKPIRWRILAEAFVNELHMNVQLVPYDSWLAKLEAEAHSSTPEELHALRFLHFFRVIGDSKPKNREAFGLPSLQVGNDFRVNSLEGSTGANPTLGKDDVERWVGYWRKAGLFTT</sequence>
<name>A0A9P6CCQ6_9AGAR</name>
<dbReference type="Proteomes" id="UP000807353">
    <property type="component" value="Unassembled WGS sequence"/>
</dbReference>
<protein>
    <submittedName>
        <fullName evidence="4">Acetyl-CoA synthetase-like protein</fullName>
    </submittedName>
</protein>
<evidence type="ECO:0000256" key="1">
    <source>
        <dbReference type="ARBA" id="ARBA00022450"/>
    </source>
</evidence>
<dbReference type="SUPFAM" id="SSF56801">
    <property type="entry name" value="Acetyl-CoA synthetase-like"/>
    <property type="match status" value="1"/>
</dbReference>
<keyword evidence="2" id="KW-0597">Phosphoprotein</keyword>
<evidence type="ECO:0000313" key="4">
    <source>
        <dbReference type="EMBL" id="KAF9460912.1"/>
    </source>
</evidence>
<proteinExistence type="predicted"/>
<evidence type="ECO:0000313" key="5">
    <source>
        <dbReference type="Proteomes" id="UP000807353"/>
    </source>
</evidence>
<evidence type="ECO:0000259" key="3">
    <source>
        <dbReference type="SMART" id="SM00823"/>
    </source>
</evidence>
<accession>A0A9P6CCQ6</accession>
<dbReference type="InterPro" id="IPR051414">
    <property type="entry name" value="Adenylate-forming_Reductase"/>
</dbReference>
<dbReference type="InterPro" id="IPR036736">
    <property type="entry name" value="ACP-like_sf"/>
</dbReference>
<dbReference type="Pfam" id="PF00501">
    <property type="entry name" value="AMP-binding"/>
    <property type="match status" value="1"/>
</dbReference>
<keyword evidence="5" id="KW-1185">Reference proteome</keyword>
<dbReference type="AlphaFoldDB" id="A0A9P6CCQ6"/>
<dbReference type="InterPro" id="IPR020806">
    <property type="entry name" value="PKS_PP-bd"/>
</dbReference>
<reference evidence="4" key="1">
    <citation type="submission" date="2020-11" db="EMBL/GenBank/DDBJ databases">
        <authorList>
            <consortium name="DOE Joint Genome Institute"/>
            <person name="Ahrendt S."/>
            <person name="Riley R."/>
            <person name="Andreopoulos W."/>
            <person name="Labutti K."/>
            <person name="Pangilinan J."/>
            <person name="Ruiz-Duenas F.J."/>
            <person name="Barrasa J.M."/>
            <person name="Sanchez-Garcia M."/>
            <person name="Camarero S."/>
            <person name="Miyauchi S."/>
            <person name="Serrano A."/>
            <person name="Linde D."/>
            <person name="Babiker R."/>
            <person name="Drula E."/>
            <person name="Ayuso-Fernandez I."/>
            <person name="Pacheco R."/>
            <person name="Padilla G."/>
            <person name="Ferreira P."/>
            <person name="Barriuso J."/>
            <person name="Kellner H."/>
            <person name="Castanera R."/>
            <person name="Alfaro M."/>
            <person name="Ramirez L."/>
            <person name="Pisabarro A.G."/>
            <person name="Kuo A."/>
            <person name="Tritt A."/>
            <person name="Lipzen A."/>
            <person name="He G."/>
            <person name="Yan M."/>
            <person name="Ng V."/>
            <person name="Cullen D."/>
            <person name="Martin F."/>
            <person name="Rosso M.-N."/>
            <person name="Henrissat B."/>
            <person name="Hibbett D."/>
            <person name="Martinez A.T."/>
            <person name="Grigoriev I.V."/>
        </authorList>
    </citation>
    <scope>NUCLEOTIDE SEQUENCE</scope>
    <source>
        <strain evidence="4">CBS 247.69</strain>
    </source>
</reference>
<dbReference type="InterPro" id="IPR036291">
    <property type="entry name" value="NAD(P)-bd_dom_sf"/>
</dbReference>
<keyword evidence="1" id="KW-0596">Phosphopantetheine</keyword>
<dbReference type="GO" id="GO:0031177">
    <property type="term" value="F:phosphopantetheine binding"/>
    <property type="evidence" value="ECO:0007669"/>
    <property type="project" value="InterPro"/>
</dbReference>
<comment type="caution">
    <text evidence="4">The sequence shown here is derived from an EMBL/GenBank/DDBJ whole genome shotgun (WGS) entry which is preliminary data.</text>
</comment>